<sequence>MSDREMIIRLQYKINYLYFENVLSEIVEYFKDSTIKFEGYLNSCKVVSIDGTNYRVYPGANRIKLTLTTDKNVKIPSSSKQKAFDKYTEFLEIIKG</sequence>
<gene>
    <name evidence="1" type="ORF">SAMN05446037_100248</name>
</gene>
<proteinExistence type="predicted"/>
<name>A0A239AHY0_9FIRM</name>
<dbReference type="AlphaFoldDB" id="A0A239AHY0"/>
<accession>A0A239AHY0</accession>
<reference evidence="2" key="1">
    <citation type="submission" date="2017-06" db="EMBL/GenBank/DDBJ databases">
        <authorList>
            <person name="Varghese N."/>
            <person name="Submissions S."/>
        </authorList>
    </citation>
    <scope>NUCLEOTIDE SEQUENCE [LARGE SCALE GENOMIC DNA]</scope>
    <source>
        <strain evidence="2">SCA</strain>
    </source>
</reference>
<protein>
    <submittedName>
        <fullName evidence="1">Uncharacterized protein</fullName>
    </submittedName>
</protein>
<organism evidence="1 2">
    <name type="scientific">Anaerovirgula multivorans</name>
    <dbReference type="NCBI Taxonomy" id="312168"/>
    <lineage>
        <taxon>Bacteria</taxon>
        <taxon>Bacillati</taxon>
        <taxon>Bacillota</taxon>
        <taxon>Clostridia</taxon>
        <taxon>Peptostreptococcales</taxon>
        <taxon>Natronincolaceae</taxon>
        <taxon>Anaerovirgula</taxon>
    </lineage>
</organism>
<dbReference type="Proteomes" id="UP000198304">
    <property type="component" value="Unassembled WGS sequence"/>
</dbReference>
<evidence type="ECO:0000313" key="2">
    <source>
        <dbReference type="Proteomes" id="UP000198304"/>
    </source>
</evidence>
<keyword evidence="2" id="KW-1185">Reference proteome</keyword>
<dbReference type="RefSeq" id="WP_089281254.1">
    <property type="nucleotide sequence ID" value="NZ_FZOJ01000002.1"/>
</dbReference>
<evidence type="ECO:0000313" key="1">
    <source>
        <dbReference type="EMBL" id="SNR95129.1"/>
    </source>
</evidence>
<dbReference type="EMBL" id="FZOJ01000002">
    <property type="protein sequence ID" value="SNR95129.1"/>
    <property type="molecule type" value="Genomic_DNA"/>
</dbReference>